<proteinExistence type="predicted"/>
<evidence type="ECO:0000313" key="2">
    <source>
        <dbReference type="Proteomes" id="UP001294570"/>
    </source>
</evidence>
<comment type="caution">
    <text evidence="1">The sequence shown here is derived from an EMBL/GenBank/DDBJ whole genome shotgun (WGS) entry which is preliminary data.</text>
</comment>
<accession>A0ABU5GNJ9</accession>
<dbReference type="InterPro" id="IPR011335">
    <property type="entry name" value="Restrct_endonuc-II-like"/>
</dbReference>
<evidence type="ECO:0000313" key="1">
    <source>
        <dbReference type="EMBL" id="MDY7218513.1"/>
    </source>
</evidence>
<reference evidence="1 2" key="1">
    <citation type="submission" date="2023-12" db="EMBL/GenBank/DDBJ databases">
        <title>Denitrificimonas halotolerans sp. nov.,a novel species isolated from landfill leachate.</title>
        <authorList>
            <person name="Wang S."/>
        </authorList>
    </citation>
    <scope>NUCLEOTIDE SEQUENCE [LARGE SCALE GENOMIC DNA]</scope>
    <source>
        <strain evidence="1 2">JX-1</strain>
    </source>
</reference>
<keyword evidence="2" id="KW-1185">Reference proteome</keyword>
<dbReference type="Proteomes" id="UP001294570">
    <property type="component" value="Unassembled WGS sequence"/>
</dbReference>
<gene>
    <name evidence="1" type="ORF">TOI97_02805</name>
</gene>
<organism evidence="1 2">
    <name type="scientific">Denitrificimonas halotolerans</name>
    <dbReference type="NCBI Taxonomy" id="3098930"/>
    <lineage>
        <taxon>Bacteria</taxon>
        <taxon>Pseudomonadati</taxon>
        <taxon>Pseudomonadota</taxon>
        <taxon>Gammaproteobacteria</taxon>
        <taxon>Pseudomonadales</taxon>
        <taxon>Pseudomonadaceae</taxon>
        <taxon>Denitrificimonas</taxon>
    </lineage>
</organism>
<sequence length="456" mass="51006">MYLEQQFGSPVYWEKLAGALMQTNTAYGNAIAALRQRGGAVPERLFPIVCGAPIRQQKHLSPETIFTRLNEAGLLKRVTLPSLGDCIAIVQADEYYDQLSPMIRARLITESFLLAAVSDWLRKLGVVSYGKVATREDDSLPRVGTFAWDLTAPSYLGPMVKATKDGKDKPGFVVCDVYLGDSVTIEGVKPFINKCRTLRSLRNVGSCLQIFAAEKFNSDAFQILKKNGIIPATPANLFGEEVAAGLRELSAVLNKAATLSTIDPAKFDDLFSKLGKITGASNQLRGTLFEYLAAELMRKSGASLVRLNRIYKNSMGVAEADVIAERQDLSVTFIECKGHDPYGQTPHSEVKRWLQHNVPIFFRIRNEHQDWKNIPAHFEFWTTAPLTQESLDLLERAKSEIKATRYTISWRVGPEILTLCQRTNDDGLINAYRKHFMKFNAKAAHAAAIWHEQHRD</sequence>
<dbReference type="RefSeq" id="WP_321552606.1">
    <property type="nucleotide sequence ID" value="NZ_JAXIVU010000002.1"/>
</dbReference>
<protein>
    <submittedName>
        <fullName evidence="1">Uncharacterized protein</fullName>
    </submittedName>
</protein>
<dbReference type="EMBL" id="JAXIVU010000002">
    <property type="protein sequence ID" value="MDY7218513.1"/>
    <property type="molecule type" value="Genomic_DNA"/>
</dbReference>
<dbReference type="SUPFAM" id="SSF52980">
    <property type="entry name" value="Restriction endonuclease-like"/>
    <property type="match status" value="1"/>
</dbReference>
<name>A0ABU5GNJ9_9GAMM</name>